<dbReference type="Gene3D" id="1.10.510.10">
    <property type="entry name" value="Transferase(Phosphotransferase) domain 1"/>
    <property type="match status" value="1"/>
</dbReference>
<feature type="region of interest" description="Disordered" evidence="22">
    <location>
        <begin position="643"/>
        <end position="669"/>
    </location>
</feature>
<evidence type="ECO:0000313" key="27">
    <source>
        <dbReference type="Proteomes" id="UP000076858"/>
    </source>
</evidence>
<dbReference type="InterPro" id="IPR017441">
    <property type="entry name" value="Protein_kinase_ATP_BS"/>
</dbReference>
<feature type="domain" description="Protein kinase" evidence="24">
    <location>
        <begin position="852"/>
        <end position="1127"/>
    </location>
</feature>
<dbReference type="GO" id="GO:0004714">
    <property type="term" value="F:transmembrane receptor protein tyrosine kinase activity"/>
    <property type="evidence" value="ECO:0007669"/>
    <property type="project" value="UniProtKB-EC"/>
</dbReference>
<dbReference type="GO" id="GO:0007156">
    <property type="term" value="P:homophilic cell adhesion via plasma membrane adhesion molecules"/>
    <property type="evidence" value="ECO:0007669"/>
    <property type="project" value="InterPro"/>
</dbReference>
<keyword evidence="8 21" id="KW-0547">Nucleotide-binding</keyword>
<dbReference type="GO" id="GO:0005886">
    <property type="term" value="C:plasma membrane"/>
    <property type="evidence" value="ECO:0007669"/>
    <property type="project" value="TreeGrafter"/>
</dbReference>
<gene>
    <name evidence="26" type="ORF">APZ42_030441</name>
</gene>
<evidence type="ECO:0000256" key="5">
    <source>
        <dbReference type="ARBA" id="ARBA00022692"/>
    </source>
</evidence>
<dbReference type="CDD" id="cd00192">
    <property type="entry name" value="PTKc"/>
    <property type="match status" value="1"/>
</dbReference>
<keyword evidence="9 26" id="KW-0418">Kinase</keyword>
<evidence type="ECO:0000256" key="1">
    <source>
        <dbReference type="ARBA" id="ARBA00004479"/>
    </source>
</evidence>
<feature type="compositionally biased region" description="Pro residues" evidence="22">
    <location>
        <begin position="643"/>
        <end position="662"/>
    </location>
</feature>
<evidence type="ECO:0000256" key="16">
    <source>
        <dbReference type="ARBA" id="ARBA00023180"/>
    </source>
</evidence>
<evidence type="ECO:0000256" key="9">
    <source>
        <dbReference type="ARBA" id="ARBA00022777"/>
    </source>
</evidence>
<dbReference type="FunFam" id="3.30.200.20:FF:000593">
    <property type="entry name" value="Predicted protein"/>
    <property type="match status" value="1"/>
</dbReference>
<evidence type="ECO:0000256" key="21">
    <source>
        <dbReference type="PROSITE-ProRule" id="PRU10141"/>
    </source>
</evidence>
<feature type="domain" description="Cadherin" evidence="25">
    <location>
        <begin position="517"/>
        <end position="626"/>
    </location>
</feature>
<evidence type="ECO:0000256" key="7">
    <source>
        <dbReference type="ARBA" id="ARBA00022737"/>
    </source>
</evidence>
<dbReference type="InterPro" id="IPR000719">
    <property type="entry name" value="Prot_kinase_dom"/>
</dbReference>
<dbReference type="InterPro" id="IPR050122">
    <property type="entry name" value="RTK"/>
</dbReference>
<comment type="subcellular location">
    <subcellularLocation>
        <location evidence="1">Membrane</location>
        <topology evidence="1">Single-pass type I membrane protein</topology>
    </subcellularLocation>
</comment>
<dbReference type="EC" id="2.7.10.1" evidence="2"/>
<dbReference type="PRINTS" id="PR00109">
    <property type="entry name" value="TYRKINASE"/>
</dbReference>
<dbReference type="PANTHER" id="PTHR24416">
    <property type="entry name" value="TYROSINE-PROTEIN KINASE RECEPTOR"/>
    <property type="match status" value="1"/>
</dbReference>
<evidence type="ECO:0000256" key="6">
    <source>
        <dbReference type="ARBA" id="ARBA00022729"/>
    </source>
</evidence>
<keyword evidence="27" id="KW-1185">Reference proteome</keyword>
<keyword evidence="16" id="KW-0325">Glycoprotein</keyword>
<keyword evidence="10 21" id="KW-0067">ATP-binding</keyword>
<keyword evidence="4" id="KW-0808">Transferase</keyword>
<evidence type="ECO:0000256" key="4">
    <source>
        <dbReference type="ARBA" id="ARBA00022679"/>
    </source>
</evidence>
<dbReference type="GO" id="GO:0005524">
    <property type="term" value="F:ATP binding"/>
    <property type="evidence" value="ECO:0007669"/>
    <property type="project" value="UniProtKB-UniRule"/>
</dbReference>
<keyword evidence="7" id="KW-0677">Repeat</keyword>
<dbReference type="SUPFAM" id="SSF49313">
    <property type="entry name" value="Cadherin-like"/>
    <property type="match status" value="1"/>
</dbReference>
<proteinExistence type="predicted"/>
<comment type="catalytic activity">
    <reaction evidence="18">
        <text>L-tyrosyl-[protein] + ATP = O-phospho-L-tyrosyl-[protein] + ADP + H(+)</text>
        <dbReference type="Rhea" id="RHEA:10596"/>
        <dbReference type="Rhea" id="RHEA-COMP:10136"/>
        <dbReference type="Rhea" id="RHEA-COMP:20101"/>
        <dbReference type="ChEBI" id="CHEBI:15378"/>
        <dbReference type="ChEBI" id="CHEBI:30616"/>
        <dbReference type="ChEBI" id="CHEBI:46858"/>
        <dbReference type="ChEBI" id="CHEBI:61978"/>
        <dbReference type="ChEBI" id="CHEBI:456216"/>
        <dbReference type="EC" id="2.7.10.1"/>
    </reaction>
</comment>
<dbReference type="EMBL" id="LRGB01002836">
    <property type="protein sequence ID" value="KZS06187.1"/>
    <property type="molecule type" value="Genomic_DNA"/>
</dbReference>
<evidence type="ECO:0000313" key="26">
    <source>
        <dbReference type="EMBL" id="KZS06187.1"/>
    </source>
</evidence>
<evidence type="ECO:0000256" key="14">
    <source>
        <dbReference type="ARBA" id="ARBA00023157"/>
    </source>
</evidence>
<comment type="function">
    <text evidence="19">Receptor for basic fibroblast growth factor.</text>
</comment>
<dbReference type="GO" id="GO:0043235">
    <property type="term" value="C:receptor complex"/>
    <property type="evidence" value="ECO:0007669"/>
    <property type="project" value="TreeGrafter"/>
</dbReference>
<keyword evidence="3" id="KW-0597">Phosphoprotein</keyword>
<name>A0A164NRY9_9CRUS</name>
<dbReference type="GO" id="GO:0005509">
    <property type="term" value="F:calcium ion binding"/>
    <property type="evidence" value="ECO:0007669"/>
    <property type="project" value="UniProtKB-UniRule"/>
</dbReference>
<keyword evidence="13" id="KW-0829">Tyrosine-protein kinase</keyword>
<evidence type="ECO:0000256" key="3">
    <source>
        <dbReference type="ARBA" id="ARBA00022553"/>
    </source>
</evidence>
<dbReference type="SUPFAM" id="SSF56112">
    <property type="entry name" value="Protein kinase-like (PK-like)"/>
    <property type="match status" value="1"/>
</dbReference>
<feature type="transmembrane region" description="Helical" evidence="23">
    <location>
        <begin position="12"/>
        <end position="34"/>
    </location>
</feature>
<feature type="binding site" evidence="21">
    <location>
        <position position="886"/>
    </location>
    <ligand>
        <name>ATP</name>
        <dbReference type="ChEBI" id="CHEBI:30616"/>
    </ligand>
</feature>
<comment type="caution">
    <text evidence="26">The sequence shown here is derived from an EMBL/GenBank/DDBJ whole genome shotgun (WGS) entry which is preliminary data.</text>
</comment>
<keyword evidence="11 23" id="KW-1133">Transmembrane helix</keyword>
<evidence type="ECO:0000256" key="8">
    <source>
        <dbReference type="ARBA" id="ARBA00022741"/>
    </source>
</evidence>
<dbReference type="InterPro" id="IPR016186">
    <property type="entry name" value="C-type_lectin-like/link_sf"/>
</dbReference>
<dbReference type="SUPFAM" id="SSF56436">
    <property type="entry name" value="C-type lectin-like"/>
    <property type="match status" value="1"/>
</dbReference>
<dbReference type="STRING" id="35525.A0A164NRY9"/>
<dbReference type="GO" id="GO:0007169">
    <property type="term" value="P:cell surface receptor protein tyrosine kinase signaling pathway"/>
    <property type="evidence" value="ECO:0007669"/>
    <property type="project" value="TreeGrafter"/>
</dbReference>
<dbReference type="InterPro" id="IPR002126">
    <property type="entry name" value="Cadherin-like_dom"/>
</dbReference>
<evidence type="ECO:0000256" key="13">
    <source>
        <dbReference type="ARBA" id="ARBA00023137"/>
    </source>
</evidence>
<evidence type="ECO:0000256" key="23">
    <source>
        <dbReference type="SAM" id="Phobius"/>
    </source>
</evidence>
<dbReference type="PROSITE" id="PS00107">
    <property type="entry name" value="PROTEIN_KINASE_ATP"/>
    <property type="match status" value="1"/>
</dbReference>
<evidence type="ECO:0000256" key="19">
    <source>
        <dbReference type="ARBA" id="ARBA00056965"/>
    </source>
</evidence>
<dbReference type="InterPro" id="IPR001245">
    <property type="entry name" value="Ser-Thr/Tyr_kinase_cat_dom"/>
</dbReference>
<dbReference type="Pfam" id="PF07714">
    <property type="entry name" value="PK_Tyr_Ser-Thr"/>
    <property type="match status" value="1"/>
</dbReference>
<evidence type="ECO:0000256" key="12">
    <source>
        <dbReference type="ARBA" id="ARBA00023136"/>
    </source>
</evidence>
<keyword evidence="6" id="KW-0732">Signal</keyword>
<dbReference type="InterPro" id="IPR016187">
    <property type="entry name" value="CTDL_fold"/>
</dbReference>
<keyword evidence="15" id="KW-0675">Receptor</keyword>
<evidence type="ECO:0000256" key="15">
    <source>
        <dbReference type="ARBA" id="ARBA00023170"/>
    </source>
</evidence>
<evidence type="ECO:0000256" key="20">
    <source>
        <dbReference type="PROSITE-ProRule" id="PRU00043"/>
    </source>
</evidence>
<accession>A0A164NRY9</accession>
<dbReference type="Gene3D" id="3.30.200.20">
    <property type="entry name" value="Phosphorylase Kinase, domain 1"/>
    <property type="match status" value="1"/>
</dbReference>
<dbReference type="PROSITE" id="PS00109">
    <property type="entry name" value="PROTEIN_KINASE_TYR"/>
    <property type="match status" value="1"/>
</dbReference>
<reference evidence="26 27" key="1">
    <citation type="submission" date="2016-03" db="EMBL/GenBank/DDBJ databases">
        <title>EvidentialGene: Evidence-directed Construction of Genes on Genomes.</title>
        <authorList>
            <person name="Gilbert D.G."/>
            <person name="Choi J.-H."/>
            <person name="Mockaitis K."/>
            <person name="Colbourne J."/>
            <person name="Pfrender M."/>
        </authorList>
    </citation>
    <scope>NUCLEOTIDE SEQUENCE [LARGE SCALE GENOMIC DNA]</scope>
    <source>
        <strain evidence="26 27">Xinb3</strain>
        <tissue evidence="26">Complete organism</tissue>
    </source>
</reference>
<dbReference type="SMART" id="SM00219">
    <property type="entry name" value="TyrKc"/>
    <property type="match status" value="1"/>
</dbReference>
<dbReference type="Gene3D" id="2.60.40.60">
    <property type="entry name" value="Cadherins"/>
    <property type="match status" value="1"/>
</dbReference>
<dbReference type="Proteomes" id="UP000076858">
    <property type="component" value="Unassembled WGS sequence"/>
</dbReference>
<evidence type="ECO:0000256" key="17">
    <source>
        <dbReference type="ARBA" id="ARBA00023319"/>
    </source>
</evidence>
<dbReference type="Gene3D" id="3.10.100.10">
    <property type="entry name" value="Mannose-Binding Protein A, subunit A"/>
    <property type="match status" value="1"/>
</dbReference>
<keyword evidence="20" id="KW-0106">Calcium</keyword>
<dbReference type="PROSITE" id="PS50268">
    <property type="entry name" value="CADHERIN_2"/>
    <property type="match status" value="1"/>
</dbReference>
<dbReference type="FunFam" id="1.10.510.10:FF:000190">
    <property type="entry name" value="Proto-oncogene tyrosine-protein kinase receptor Ret"/>
    <property type="match status" value="1"/>
</dbReference>
<feature type="transmembrane region" description="Helical" evidence="23">
    <location>
        <begin position="739"/>
        <end position="762"/>
    </location>
</feature>
<keyword evidence="17" id="KW-0393">Immunoglobulin domain</keyword>
<dbReference type="InterPro" id="IPR011009">
    <property type="entry name" value="Kinase-like_dom_sf"/>
</dbReference>
<evidence type="ECO:0000256" key="2">
    <source>
        <dbReference type="ARBA" id="ARBA00011902"/>
    </source>
</evidence>
<sequence length="1155" mass="128664">MGDTNERSCLPIFARIIATLIFVVMFSLTFRGALPILLGNNQTSHIFDKTTQLNDGNVPIAGNTDPPVPIESTPTNSFDTRFVTRLEIEHQLTPDDTSMDDEEFAPVTTSITVDRPIVEANSSTLTTPMTSLDIEPELSLSTVHFGPFSPKLEDIPLLGEFILIKDLGVFLPEDRSGYTIPNLEDVALLPMDSKTAVATSIEPQLNENKNNEFVVTADESALSTLVIEVVLLHDNQGVTFQMKQTSAETPTTTTLALPSFEVEADEVTPEISPTLERYEDVSNDLILQTTVPVSADEILNTAVLPSSRATAVITRPAPFPDFVFSPNNRPLRPVITAEKVSAQHSYDFFTERVSYAKSVEICRQIGQGSRLLSIQAAHEERIVDAYVKSHQKEIFGYADEYSRYVWTGGYFDLESHLPYELRWVDHPTPTEASSFWNFCPESKDVQLVIDQALSLLKAQTSGASNLNPCDRRWAHVILDFTGHRIGRSCWQILDRDILSADGWKLPFISQCNTPPTIVAERSWSLPENTAVGTRVNQFRGSDSDDDVLNFFVGSPSLLPGLRFLDGSPFFRVDSRSGAVYLKEPINGMRGQRLMIGAGVNDGVYNAKMDIVIQVTSSDGSELPPLNNRFNSFPLPASVNPPPILSSPISPGLPPRPPSPPALPGSSSKEVDFSNSFVAPPIKPVTERADWSITPSVPHKALASRMPQLGISETQTTEKTSTDDPGVVKADRIEPAITAVIVPVIVGVVLIVLAILGSSMIWMRSKRPRRASQGGPSSSINEEKETKIEAVKTISNTTTSSADQDEHALSLQHWTSKKAVSNRYESWHIGEIDQEWRNKNQTEDGWEFPRHRLHVISILGEGCFGQVWKCQALNIAGLEGSSFVAVKTLKESAADKERQDLLKELQVMKTLKPHPNIVTLLGCCTDKDPVFVIMEYVNGGKLQSFLRQSRADHYYGNLYGASSHLSSRDLTSFAYQVSRAMEFLNSKGIIHRDLAARNVLINEERVCKVADFGFARDIMGNNIYERKSEGRLPIRWMAPESLYDNVFSSKSDVWSFGVLLWEIVTLGSTPYPGMTADAVMRKVREGYRLEKPEHCKREVYNVMFYCWEKDADQRPAFTELVQLLEQLLMSETDYIELERFPDHSYYNMVPPSDEKV</sequence>
<dbReference type="InterPro" id="IPR015919">
    <property type="entry name" value="Cadherin-like_sf"/>
</dbReference>
<feature type="region of interest" description="Disordered" evidence="22">
    <location>
        <begin position="765"/>
        <end position="785"/>
    </location>
</feature>
<dbReference type="GO" id="GO:1902533">
    <property type="term" value="P:positive regulation of intracellular signal transduction"/>
    <property type="evidence" value="ECO:0007669"/>
    <property type="project" value="UniProtKB-ARBA"/>
</dbReference>
<keyword evidence="5 23" id="KW-0812">Transmembrane</keyword>
<evidence type="ECO:0000256" key="18">
    <source>
        <dbReference type="ARBA" id="ARBA00051243"/>
    </source>
</evidence>
<keyword evidence="14" id="KW-1015">Disulfide bond</keyword>
<evidence type="ECO:0000259" key="25">
    <source>
        <dbReference type="PROSITE" id="PS50268"/>
    </source>
</evidence>
<evidence type="ECO:0000256" key="22">
    <source>
        <dbReference type="SAM" id="MobiDB-lite"/>
    </source>
</evidence>
<dbReference type="InterPro" id="IPR008266">
    <property type="entry name" value="Tyr_kinase_AS"/>
</dbReference>
<evidence type="ECO:0000256" key="10">
    <source>
        <dbReference type="ARBA" id="ARBA00022840"/>
    </source>
</evidence>
<dbReference type="PANTHER" id="PTHR24416:SF621">
    <property type="entry name" value="TYROSINE KINASE RECEPTOR CAD96CA"/>
    <property type="match status" value="1"/>
</dbReference>
<dbReference type="CDD" id="cd11304">
    <property type="entry name" value="Cadherin_repeat"/>
    <property type="match status" value="1"/>
</dbReference>
<evidence type="ECO:0000256" key="11">
    <source>
        <dbReference type="ARBA" id="ARBA00022989"/>
    </source>
</evidence>
<dbReference type="InterPro" id="IPR020635">
    <property type="entry name" value="Tyr_kinase_cat_dom"/>
</dbReference>
<dbReference type="AlphaFoldDB" id="A0A164NRY9"/>
<keyword evidence="12 23" id="KW-0472">Membrane</keyword>
<dbReference type="PROSITE" id="PS50011">
    <property type="entry name" value="PROTEIN_KINASE_DOM"/>
    <property type="match status" value="1"/>
</dbReference>
<evidence type="ECO:0000259" key="24">
    <source>
        <dbReference type="PROSITE" id="PS50011"/>
    </source>
</evidence>
<organism evidence="26 27">
    <name type="scientific">Daphnia magna</name>
    <dbReference type="NCBI Taxonomy" id="35525"/>
    <lineage>
        <taxon>Eukaryota</taxon>
        <taxon>Metazoa</taxon>
        <taxon>Ecdysozoa</taxon>
        <taxon>Arthropoda</taxon>
        <taxon>Crustacea</taxon>
        <taxon>Branchiopoda</taxon>
        <taxon>Diplostraca</taxon>
        <taxon>Cladocera</taxon>
        <taxon>Anomopoda</taxon>
        <taxon>Daphniidae</taxon>
        <taxon>Daphnia</taxon>
    </lineage>
</organism>
<dbReference type="OrthoDB" id="3256376at2759"/>
<protein>
    <recommendedName>
        <fullName evidence="2">receptor protein-tyrosine kinase</fullName>
        <ecNumber evidence="2">2.7.10.1</ecNumber>
    </recommendedName>
</protein>